<dbReference type="RefSeq" id="WP_084747800.1">
    <property type="nucleotide sequence ID" value="NZ_CP020563.1"/>
</dbReference>
<dbReference type="EMBL" id="CP020563">
    <property type="protein sequence ID" value="ARF73937.1"/>
    <property type="molecule type" value="Genomic_DNA"/>
</dbReference>
<sequence>MTITPTTAGTNAPPPENKAGKGAEEVPVHRLVTRATGTYIARIQPQYLADRPHAVAELARLRRGAGKRAHEVTDLWGIEGMDDLANLLADHGRFSRAEDAEEAVFLACTLWALHQQSGRDQGMHQRNQTLGGAVRALIRSQGTAGEDEEDSPLRKRLVRVGTAESLDSVAVRLREIVLLLRGAKVPLDYARLAGQLYRWQHRPERAGVQREWGREFHLAAAAGKKGRAAASGTDGEAIDRTLAADEEEYGGYAAGE</sequence>
<evidence type="ECO:0000313" key="2">
    <source>
        <dbReference type="EMBL" id="ARF73937.1"/>
    </source>
</evidence>
<organism evidence="2 3">
    <name type="scientific">Kitasatospora albolonga</name>
    <dbReference type="NCBI Taxonomy" id="68173"/>
    <lineage>
        <taxon>Bacteria</taxon>
        <taxon>Bacillati</taxon>
        <taxon>Actinomycetota</taxon>
        <taxon>Actinomycetes</taxon>
        <taxon>Kitasatosporales</taxon>
        <taxon>Streptomycetaceae</taxon>
        <taxon>Kitasatospora</taxon>
    </lineage>
</organism>
<evidence type="ECO:0000313" key="3">
    <source>
        <dbReference type="Proteomes" id="UP000192251"/>
    </source>
</evidence>
<feature type="region of interest" description="Disordered" evidence="1">
    <location>
        <begin position="1"/>
        <end position="24"/>
    </location>
</feature>
<dbReference type="KEGG" id="kab:B7C62_17970"/>
<dbReference type="CDD" id="cd09731">
    <property type="entry name" value="Cse2_I-E"/>
    <property type="match status" value="1"/>
</dbReference>
<dbReference type="Proteomes" id="UP000192251">
    <property type="component" value="Chromosome"/>
</dbReference>
<reference evidence="2 3" key="1">
    <citation type="submission" date="2017-04" db="EMBL/GenBank/DDBJ databases">
        <title>The complete genome sequence of Streptomyces albolongus YIM 101047, the producer of novel bafilomycins and novel odoriferous sesquiterpenoids.</title>
        <authorList>
            <person name="Yin M."/>
            <person name="Jiang Y."/>
        </authorList>
    </citation>
    <scope>NUCLEOTIDE SEQUENCE [LARGE SCALE GENOMIC DNA]</scope>
    <source>
        <strain evidence="2 3">YIM 101047</strain>
    </source>
</reference>
<name>A0ABC8BUC1_9ACTN</name>
<dbReference type="InterPro" id="IPR013382">
    <property type="entry name" value="CRISPR-assoc_prot_Cse2"/>
</dbReference>
<dbReference type="NCBIfam" id="TIGR02548">
    <property type="entry name" value="casB_cse2"/>
    <property type="match status" value="1"/>
</dbReference>
<dbReference type="Gene3D" id="1.10.520.40">
    <property type="entry name" value="CRISPR-associated protein Cse2"/>
    <property type="match status" value="1"/>
</dbReference>
<protein>
    <submittedName>
        <fullName evidence="2">Type I-E CRISPR-associated protein Cse2/CasB</fullName>
    </submittedName>
</protein>
<dbReference type="Pfam" id="PF09485">
    <property type="entry name" value="CRISPR_Cse2"/>
    <property type="match status" value="1"/>
</dbReference>
<feature type="compositionally biased region" description="Low complexity" evidence="1">
    <location>
        <begin position="1"/>
        <end position="11"/>
    </location>
</feature>
<dbReference type="AlphaFoldDB" id="A0ABC8BUC1"/>
<accession>A0ABC8BUC1</accession>
<keyword evidence="3" id="KW-1185">Reference proteome</keyword>
<evidence type="ECO:0000256" key="1">
    <source>
        <dbReference type="SAM" id="MobiDB-lite"/>
    </source>
</evidence>
<dbReference type="InterPro" id="IPR038287">
    <property type="entry name" value="Cse2_sf"/>
</dbReference>
<gene>
    <name evidence="2" type="ORF">B7C62_17970</name>
</gene>
<proteinExistence type="predicted"/>